<dbReference type="SMART" id="SM00530">
    <property type="entry name" value="HTH_XRE"/>
    <property type="match status" value="1"/>
</dbReference>
<reference evidence="2 3" key="1">
    <citation type="submission" date="2018-06" db="EMBL/GenBank/DDBJ databases">
        <title>Thermoflavimicrobium daqus sp. nov., a thermophilic microbe isolated from Moutai-flavour Daqu.</title>
        <authorList>
            <person name="Wang X."/>
            <person name="Zhou H."/>
        </authorList>
    </citation>
    <scope>NUCLEOTIDE SEQUENCE [LARGE SCALE GENOMIC DNA]</scope>
    <source>
        <strain evidence="2 3">FBKL4.011</strain>
    </source>
</reference>
<proteinExistence type="predicted"/>
<dbReference type="InterPro" id="IPR001387">
    <property type="entry name" value="Cro/C1-type_HTH"/>
</dbReference>
<evidence type="ECO:0000259" key="1">
    <source>
        <dbReference type="PROSITE" id="PS50943"/>
    </source>
</evidence>
<keyword evidence="3" id="KW-1185">Reference proteome</keyword>
<dbReference type="InterPro" id="IPR010982">
    <property type="entry name" value="Lambda_DNA-bd_dom_sf"/>
</dbReference>
<dbReference type="Gene3D" id="1.10.260.40">
    <property type="entry name" value="lambda repressor-like DNA-binding domains"/>
    <property type="match status" value="1"/>
</dbReference>
<protein>
    <submittedName>
        <fullName evidence="2">Transcriptional regulator</fullName>
    </submittedName>
</protein>
<dbReference type="EMBL" id="QJKK01000018">
    <property type="protein sequence ID" value="RAL21318.1"/>
    <property type="molecule type" value="Genomic_DNA"/>
</dbReference>
<dbReference type="RefSeq" id="WP_113660296.1">
    <property type="nucleotide sequence ID" value="NZ_KZ845680.1"/>
</dbReference>
<dbReference type="Pfam" id="PF13443">
    <property type="entry name" value="HTH_26"/>
    <property type="match status" value="1"/>
</dbReference>
<comment type="caution">
    <text evidence="2">The sequence shown here is derived from an EMBL/GenBank/DDBJ whole genome shotgun (WGS) entry which is preliminary data.</text>
</comment>
<dbReference type="GO" id="GO:0003677">
    <property type="term" value="F:DNA binding"/>
    <property type="evidence" value="ECO:0007669"/>
    <property type="project" value="InterPro"/>
</dbReference>
<dbReference type="OrthoDB" id="2907469at2"/>
<dbReference type="Proteomes" id="UP000251213">
    <property type="component" value="Unassembled WGS sequence"/>
</dbReference>
<reference evidence="2 3" key="2">
    <citation type="submission" date="2018-06" db="EMBL/GenBank/DDBJ databases">
        <authorList>
            <person name="Zhirakovskaya E."/>
        </authorList>
    </citation>
    <scope>NUCLEOTIDE SEQUENCE [LARGE SCALE GENOMIC DNA]</scope>
    <source>
        <strain evidence="2 3">FBKL4.011</strain>
    </source>
</reference>
<name>A0A364K0U7_9BACL</name>
<gene>
    <name evidence="2" type="ORF">DL897_16905</name>
</gene>
<sequence length="74" mass="8527">MVKLTAKPCLSKILKQKGWTQLMLAEKTGLNQATISRFDRTTQRKDDHLFTIAYALGVKVEDLFEVTIEEEEKQ</sequence>
<accession>A0A364K0U7</accession>
<evidence type="ECO:0000313" key="3">
    <source>
        <dbReference type="Proteomes" id="UP000251213"/>
    </source>
</evidence>
<organism evidence="2 3">
    <name type="scientific">Thermoflavimicrobium daqui</name>
    <dbReference type="NCBI Taxonomy" id="2137476"/>
    <lineage>
        <taxon>Bacteria</taxon>
        <taxon>Bacillati</taxon>
        <taxon>Bacillota</taxon>
        <taxon>Bacilli</taxon>
        <taxon>Bacillales</taxon>
        <taxon>Thermoactinomycetaceae</taxon>
        <taxon>Thermoflavimicrobium</taxon>
    </lineage>
</organism>
<dbReference type="CDD" id="cd00093">
    <property type="entry name" value="HTH_XRE"/>
    <property type="match status" value="1"/>
</dbReference>
<feature type="domain" description="HTH cro/C1-type" evidence="1">
    <location>
        <begin position="10"/>
        <end position="63"/>
    </location>
</feature>
<dbReference type="PROSITE" id="PS50943">
    <property type="entry name" value="HTH_CROC1"/>
    <property type="match status" value="1"/>
</dbReference>
<dbReference type="SUPFAM" id="SSF47413">
    <property type="entry name" value="lambda repressor-like DNA-binding domains"/>
    <property type="match status" value="1"/>
</dbReference>
<dbReference type="AlphaFoldDB" id="A0A364K0U7"/>
<evidence type="ECO:0000313" key="2">
    <source>
        <dbReference type="EMBL" id="RAL21318.1"/>
    </source>
</evidence>